<name>A0A068NNX6_FIMGI</name>
<accession>A0A068NNX6</accession>
<reference evidence="2 3" key="1">
    <citation type="journal article" date="2014" name="PLoS ONE">
        <title>The first complete genome sequence of the class fimbriimonadia in the phylum armatimonadetes.</title>
        <authorList>
            <person name="Hu Z.Y."/>
            <person name="Wang Y.Z."/>
            <person name="Im W.T."/>
            <person name="Wang S.Y."/>
            <person name="Zhao G.P."/>
            <person name="Zheng H.J."/>
            <person name="Quan Z.X."/>
        </authorList>
    </citation>
    <scope>NUCLEOTIDE SEQUENCE [LARGE SCALE GENOMIC DNA]</scope>
    <source>
        <strain evidence="2">Gsoil 348</strain>
    </source>
</reference>
<proteinExistence type="predicted"/>
<sequence length="334" mass="35851">MTKLFLLIAAVAAQTGTPTSVKVPLKIDGTTLAKSDYVATGNVSARADAIVLDGGHIELSAARQKSFDSQLTKPTSLILTLADLSTSNTGAMTLGQLHLMRTDNIWFLVNQSDGQWRQTEIGQVTDAAPLKLAFVFDGKKADLYRDGKPVGSTPYEPKGAQKLVLGSTADDKGPWKGEIREFEILTKGLKPEEVALRANPKPVQPSSETPTSAQAETKSTTVEAELVGVTAVPAPDTIKPYVDALIVDEYKVVSVTSGHIRNADAGKSIRVAHWGIVAGKKTAVADYAKGDKRTLILEKFADHPAVEHQYTINDLPDDFAMPYLLDVTTKRAGK</sequence>
<protein>
    <submittedName>
        <fullName evidence="2">Uncharacterized protein</fullName>
    </submittedName>
</protein>
<dbReference type="InterPro" id="IPR013320">
    <property type="entry name" value="ConA-like_dom_sf"/>
</dbReference>
<organism evidence="2 3">
    <name type="scientific">Fimbriimonas ginsengisoli Gsoil 348</name>
    <dbReference type="NCBI Taxonomy" id="661478"/>
    <lineage>
        <taxon>Bacteria</taxon>
        <taxon>Bacillati</taxon>
        <taxon>Armatimonadota</taxon>
        <taxon>Fimbriimonadia</taxon>
        <taxon>Fimbriimonadales</taxon>
        <taxon>Fimbriimonadaceae</taxon>
        <taxon>Fimbriimonas</taxon>
    </lineage>
</organism>
<dbReference type="SUPFAM" id="SSF49899">
    <property type="entry name" value="Concanavalin A-like lectins/glucanases"/>
    <property type="match status" value="1"/>
</dbReference>
<dbReference type="Proteomes" id="UP000027982">
    <property type="component" value="Chromosome"/>
</dbReference>
<gene>
    <name evidence="2" type="ORF">OP10G_1768</name>
</gene>
<evidence type="ECO:0000256" key="1">
    <source>
        <dbReference type="SAM" id="MobiDB-lite"/>
    </source>
</evidence>
<evidence type="ECO:0000313" key="2">
    <source>
        <dbReference type="EMBL" id="AIE85136.1"/>
    </source>
</evidence>
<dbReference type="HOGENOM" id="CLU_830925_0_0_0"/>
<keyword evidence="3" id="KW-1185">Reference proteome</keyword>
<dbReference type="eggNOG" id="ENOG502ZHTC">
    <property type="taxonomic scope" value="Bacteria"/>
</dbReference>
<evidence type="ECO:0000313" key="3">
    <source>
        <dbReference type="Proteomes" id="UP000027982"/>
    </source>
</evidence>
<feature type="compositionally biased region" description="Polar residues" evidence="1">
    <location>
        <begin position="204"/>
        <end position="220"/>
    </location>
</feature>
<dbReference type="STRING" id="661478.OP10G_1768"/>
<dbReference type="RefSeq" id="WP_025226270.1">
    <property type="nucleotide sequence ID" value="NZ_CP007139.1"/>
</dbReference>
<dbReference type="KEGG" id="fgi:OP10G_1768"/>
<feature type="region of interest" description="Disordered" evidence="1">
    <location>
        <begin position="197"/>
        <end position="220"/>
    </location>
</feature>
<dbReference type="AlphaFoldDB" id="A0A068NNX6"/>
<dbReference type="EMBL" id="CP007139">
    <property type="protein sequence ID" value="AIE85136.1"/>
    <property type="molecule type" value="Genomic_DNA"/>
</dbReference>
<dbReference type="Gene3D" id="2.60.120.200">
    <property type="match status" value="1"/>
</dbReference>
<dbReference type="Pfam" id="PF13385">
    <property type="entry name" value="Laminin_G_3"/>
    <property type="match status" value="1"/>
</dbReference>